<dbReference type="PROSITE" id="PS51184">
    <property type="entry name" value="JMJC"/>
    <property type="match status" value="1"/>
</dbReference>
<dbReference type="Pfam" id="PF02373">
    <property type="entry name" value="JmjC"/>
    <property type="match status" value="1"/>
</dbReference>
<evidence type="ECO:0000259" key="2">
    <source>
        <dbReference type="PROSITE" id="PS51184"/>
    </source>
</evidence>
<accession>A0A5J4YLA1</accession>
<dbReference type="GO" id="GO:0032452">
    <property type="term" value="F:histone demethylase activity"/>
    <property type="evidence" value="ECO:0007669"/>
    <property type="project" value="TreeGrafter"/>
</dbReference>
<dbReference type="GO" id="GO:0010468">
    <property type="term" value="P:regulation of gene expression"/>
    <property type="evidence" value="ECO:0007669"/>
    <property type="project" value="TreeGrafter"/>
</dbReference>
<dbReference type="AlphaFoldDB" id="A0A5J4YLA1"/>
<gene>
    <name evidence="3" type="ORF">FVE85_9522</name>
</gene>
<dbReference type="Gene3D" id="2.60.120.650">
    <property type="entry name" value="Cupin"/>
    <property type="match status" value="1"/>
</dbReference>
<proteinExistence type="predicted"/>
<keyword evidence="3" id="KW-0489">Methyltransferase</keyword>
<evidence type="ECO:0000313" key="4">
    <source>
        <dbReference type="Proteomes" id="UP000324585"/>
    </source>
</evidence>
<sequence>MQTATPMAQKVETTFSFKEVQWVHVTKHGILCLHCMALSRNGLIPDEAVLRILHVCAQRQQKVVHDDQLVELDKHRRAACMRLYGVECIPLTVQQEFNDNIRDVISLEQDPTVRLRIPGFYPPIHACDTNVGAKFSHQARSECTQADLDAVPDAPTFYPSEAEFADPAKYLTLVSALAKQFGICKIVPPDSWHRRKGASKVSREWNIKTCIQPIHELMHRDEKKNNTFGYEESEMCTVRKFEEAANVYQQLFLQQHYSSKCSGSGTMPESPSSPHSPRSRVAQNFGEQLAFYEKKYWDIVSGAPSSLWPTQPQPMYTLYANDMDSNTVYDVNLEYGGPRPRSDPWNLNTLSQSNRMLLSFIARFCTDVNLSGVAQPWIYFGMLFSTFCWHTEDNYLFSINCLHEGSSKFWYGVPGWGPQQPELAFERAFYSVHSQKAKHDHANILYDLRTMISPAQLREHNVPVYRLVQHAGEIVVTLPHAYHSGFSTGFNCAEAVNFALPCWFVYGVRSETRYKKWRKEPVFSTQLLMYLAFRANGDAALRDMMISKTELTYIQDQFACVIENERVQRAECRKLGLVSRSEHLIQDDAVNRVCMHCQQPCDFSAVRIVLPISDDSDSGASSSRVGKSTTTSRASYLCLEHALRFRDFEGEGELAEYVTLQELESVLVRMRTYVADARPPLTVGARTFSHNGVLGVTPKSDRVCLACVSSAAGTDVRGKITDPPWESSFGVQELLREVLERP</sequence>
<evidence type="ECO:0000259" key="1">
    <source>
        <dbReference type="PROSITE" id="PS51183"/>
    </source>
</evidence>
<dbReference type="InterPro" id="IPR003347">
    <property type="entry name" value="JmjC_dom"/>
</dbReference>
<dbReference type="OrthoDB" id="1678912at2759"/>
<dbReference type="GO" id="GO:0032259">
    <property type="term" value="P:methylation"/>
    <property type="evidence" value="ECO:0007669"/>
    <property type="project" value="UniProtKB-KW"/>
</dbReference>
<dbReference type="PANTHER" id="PTHR10694">
    <property type="entry name" value="LYSINE-SPECIFIC DEMETHYLASE"/>
    <property type="match status" value="1"/>
</dbReference>
<dbReference type="SMART" id="SM00545">
    <property type="entry name" value="JmjN"/>
    <property type="match status" value="1"/>
</dbReference>
<dbReference type="SMART" id="SM00558">
    <property type="entry name" value="JmjC"/>
    <property type="match status" value="1"/>
</dbReference>
<comment type="caution">
    <text evidence="3">The sequence shown here is derived from an EMBL/GenBank/DDBJ whole genome shotgun (WGS) entry which is preliminary data.</text>
</comment>
<protein>
    <submittedName>
        <fullName evidence="3">Lysine-specific demethylase</fullName>
    </submittedName>
</protein>
<feature type="domain" description="JmjN" evidence="1">
    <location>
        <begin position="154"/>
        <end position="195"/>
    </location>
</feature>
<feature type="domain" description="JmjC" evidence="2">
    <location>
        <begin position="339"/>
        <end position="515"/>
    </location>
</feature>
<dbReference type="EMBL" id="VRMN01000015">
    <property type="protein sequence ID" value="KAA8491227.1"/>
    <property type="molecule type" value="Genomic_DNA"/>
</dbReference>
<organism evidence="3 4">
    <name type="scientific">Porphyridium purpureum</name>
    <name type="common">Red alga</name>
    <name type="synonym">Porphyridium cruentum</name>
    <dbReference type="NCBI Taxonomy" id="35688"/>
    <lineage>
        <taxon>Eukaryota</taxon>
        <taxon>Rhodophyta</taxon>
        <taxon>Bangiophyceae</taxon>
        <taxon>Porphyridiales</taxon>
        <taxon>Porphyridiaceae</taxon>
        <taxon>Porphyridium</taxon>
    </lineage>
</organism>
<dbReference type="GO" id="GO:0008168">
    <property type="term" value="F:methyltransferase activity"/>
    <property type="evidence" value="ECO:0007669"/>
    <property type="project" value="UniProtKB-KW"/>
</dbReference>
<keyword evidence="3" id="KW-0808">Transferase</keyword>
<dbReference type="GO" id="GO:0005634">
    <property type="term" value="C:nucleus"/>
    <property type="evidence" value="ECO:0007669"/>
    <property type="project" value="TreeGrafter"/>
</dbReference>
<dbReference type="InterPro" id="IPR003349">
    <property type="entry name" value="JmjN"/>
</dbReference>
<dbReference type="Pfam" id="PF02375">
    <property type="entry name" value="JmjN"/>
    <property type="match status" value="1"/>
</dbReference>
<evidence type="ECO:0000313" key="3">
    <source>
        <dbReference type="EMBL" id="KAA8491227.1"/>
    </source>
</evidence>
<dbReference type="PROSITE" id="PS51183">
    <property type="entry name" value="JMJN"/>
    <property type="match status" value="1"/>
</dbReference>
<name>A0A5J4YLA1_PORPP</name>
<dbReference type="GO" id="GO:0000785">
    <property type="term" value="C:chromatin"/>
    <property type="evidence" value="ECO:0007669"/>
    <property type="project" value="TreeGrafter"/>
</dbReference>
<dbReference type="SUPFAM" id="SSF51197">
    <property type="entry name" value="Clavaminate synthase-like"/>
    <property type="match status" value="1"/>
</dbReference>
<reference evidence="4" key="1">
    <citation type="journal article" date="2019" name="Nat. Commun.">
        <title>Expansion of phycobilisome linker gene families in mesophilic red algae.</title>
        <authorList>
            <person name="Lee J."/>
            <person name="Kim D."/>
            <person name="Bhattacharya D."/>
            <person name="Yoon H.S."/>
        </authorList>
    </citation>
    <scope>NUCLEOTIDE SEQUENCE [LARGE SCALE GENOMIC DNA]</scope>
    <source>
        <strain evidence="4">CCMP 1328</strain>
    </source>
</reference>
<dbReference type="Proteomes" id="UP000324585">
    <property type="component" value="Unassembled WGS sequence"/>
</dbReference>
<keyword evidence="4" id="KW-1185">Reference proteome</keyword>